<evidence type="ECO:0000313" key="2">
    <source>
        <dbReference type="Proteomes" id="UP000682416"/>
    </source>
</evidence>
<dbReference type="KEGG" id="nec:KGD82_16595"/>
<dbReference type="EMBL" id="CP074402">
    <property type="protein sequence ID" value="QVJ00379.1"/>
    <property type="molecule type" value="Genomic_DNA"/>
</dbReference>
<protein>
    <submittedName>
        <fullName evidence="1">Uncharacterized protein</fullName>
    </submittedName>
</protein>
<organism evidence="1 2">
    <name type="scientific">Nocardiopsis eucommiae</name>
    <dbReference type="NCBI Taxonomy" id="2831970"/>
    <lineage>
        <taxon>Bacteria</taxon>
        <taxon>Bacillati</taxon>
        <taxon>Actinomycetota</taxon>
        <taxon>Actinomycetes</taxon>
        <taxon>Streptosporangiales</taxon>
        <taxon>Nocardiopsidaceae</taxon>
        <taxon>Nocardiopsis</taxon>
    </lineage>
</organism>
<gene>
    <name evidence="1" type="ORF">KGD82_16595</name>
</gene>
<name>A0A975QJG7_9ACTN</name>
<keyword evidence="2" id="KW-1185">Reference proteome</keyword>
<sequence>MFTTTRRTRKPRTCDRACDQPIKPGDLVEYTTYPPGRHELNNTGWLRSVTHPGRCPIPGPTAEAWNAAYPPGTPVLAWPGTRDEQPVRTRTRSVAWELGSGHPVAMVDSHAGGIHLTHLQPLETDRG</sequence>
<proteinExistence type="predicted"/>
<evidence type="ECO:0000313" key="1">
    <source>
        <dbReference type="EMBL" id="QVJ00379.1"/>
    </source>
</evidence>
<accession>A0A975QJG7</accession>
<dbReference type="Proteomes" id="UP000682416">
    <property type="component" value="Chromosome"/>
</dbReference>
<dbReference type="AlphaFoldDB" id="A0A975QJG7"/>
<reference evidence="1" key="1">
    <citation type="submission" date="2021-05" db="EMBL/GenBank/DDBJ databases">
        <authorList>
            <person name="Kaiqin L."/>
            <person name="Jian G."/>
        </authorList>
    </citation>
    <scope>NUCLEOTIDE SEQUENCE</scope>
    <source>
        <strain evidence="1">HDS5</strain>
    </source>
</reference>